<accession>A0A922DBF0</accession>
<reference evidence="2" key="1">
    <citation type="submission" date="2021-01" db="EMBL/GenBank/DDBJ databases">
        <authorList>
            <person name="Lovell J.T."/>
            <person name="Bentley N."/>
            <person name="Bhattarai G."/>
            <person name="Jenkins J.W."/>
            <person name="Sreedasyam A."/>
            <person name="Alarcon Y."/>
            <person name="Bock C."/>
            <person name="Boston L."/>
            <person name="Carlson J."/>
            <person name="Cervantes K."/>
            <person name="Clermont K."/>
            <person name="Krom N."/>
            <person name="Kubenka K."/>
            <person name="Mamidi S."/>
            <person name="Mattison C."/>
            <person name="Monteros M."/>
            <person name="Pisani C."/>
            <person name="Plott C."/>
            <person name="Rajasekar S."/>
            <person name="Rhein H.S."/>
            <person name="Rohla C."/>
            <person name="Song M."/>
            <person name="Hilaire R.S."/>
            <person name="Shu S."/>
            <person name="Wells L."/>
            <person name="Wang X."/>
            <person name="Webber J."/>
            <person name="Heerema R.J."/>
            <person name="Klein P."/>
            <person name="Conner P."/>
            <person name="Grauke L."/>
            <person name="Grimwood J."/>
            <person name="Schmutz J."/>
            <person name="Randall J.J."/>
        </authorList>
    </citation>
    <scope>NUCLEOTIDE SEQUENCE</scope>
    <source>
        <tissue evidence="2">Leaf</tissue>
    </source>
</reference>
<dbReference type="AlphaFoldDB" id="A0A922DBF0"/>
<dbReference type="EMBL" id="CM031838">
    <property type="protein sequence ID" value="KAG6679363.1"/>
    <property type="molecule type" value="Genomic_DNA"/>
</dbReference>
<proteinExistence type="predicted"/>
<protein>
    <submittedName>
        <fullName evidence="2">Uncharacterized protein</fullName>
    </submittedName>
</protein>
<evidence type="ECO:0000256" key="1">
    <source>
        <dbReference type="ARBA" id="ARBA00022821"/>
    </source>
</evidence>
<gene>
    <name evidence="2" type="ORF">I3842_14G126900</name>
</gene>
<dbReference type="PANTHER" id="PTHR36766">
    <property type="entry name" value="PLANT BROAD-SPECTRUM MILDEW RESISTANCE PROTEIN RPW8"/>
    <property type="match status" value="1"/>
</dbReference>
<evidence type="ECO:0000313" key="3">
    <source>
        <dbReference type="Proteomes" id="UP000811246"/>
    </source>
</evidence>
<dbReference type="PANTHER" id="PTHR36766:SF70">
    <property type="entry name" value="DISEASE RESISTANCE PROTEIN RGA4"/>
    <property type="match status" value="1"/>
</dbReference>
<sequence length="141" mass="16110">MTMTSLTISGFSNMTSLDKKGLQHLTFLENFVIRNLPRLKFTPEERLFDSISTMIHLSISGIPTITSLDNLGIQRLTSLEQMEIHDCPNLKFVPKDGFPASISSLEIRGCPLLEKQLQNKKGKEWRKVAHIPRLRISYKKI</sequence>
<name>A0A922DBF0_CARIL</name>
<organism evidence="2 3">
    <name type="scientific">Carya illinoinensis</name>
    <name type="common">Pecan</name>
    <dbReference type="NCBI Taxonomy" id="32201"/>
    <lineage>
        <taxon>Eukaryota</taxon>
        <taxon>Viridiplantae</taxon>
        <taxon>Streptophyta</taxon>
        <taxon>Embryophyta</taxon>
        <taxon>Tracheophyta</taxon>
        <taxon>Spermatophyta</taxon>
        <taxon>Magnoliopsida</taxon>
        <taxon>eudicotyledons</taxon>
        <taxon>Gunneridae</taxon>
        <taxon>Pentapetalae</taxon>
        <taxon>rosids</taxon>
        <taxon>fabids</taxon>
        <taxon>Fagales</taxon>
        <taxon>Juglandaceae</taxon>
        <taxon>Carya</taxon>
    </lineage>
</organism>
<keyword evidence="1" id="KW-0611">Plant defense</keyword>
<evidence type="ECO:0000313" key="2">
    <source>
        <dbReference type="EMBL" id="KAG6679363.1"/>
    </source>
</evidence>
<dbReference type="Proteomes" id="UP000811246">
    <property type="component" value="Chromosome 14"/>
</dbReference>
<dbReference type="GO" id="GO:0006952">
    <property type="term" value="P:defense response"/>
    <property type="evidence" value="ECO:0007669"/>
    <property type="project" value="UniProtKB-KW"/>
</dbReference>
<comment type="caution">
    <text evidence="2">The sequence shown here is derived from an EMBL/GenBank/DDBJ whole genome shotgun (WGS) entry which is preliminary data.</text>
</comment>